<evidence type="ECO:0008006" key="4">
    <source>
        <dbReference type="Google" id="ProtNLM"/>
    </source>
</evidence>
<dbReference type="eggNOG" id="COG3496">
    <property type="taxonomic scope" value="Bacteria"/>
</dbReference>
<keyword evidence="3" id="KW-1185">Reference proteome</keyword>
<keyword evidence="1" id="KW-0812">Transmembrane</keyword>
<keyword evidence="1" id="KW-0472">Membrane</keyword>
<evidence type="ECO:0000256" key="1">
    <source>
        <dbReference type="SAM" id="Phobius"/>
    </source>
</evidence>
<protein>
    <recommendedName>
        <fullName evidence="4">DUF1365 domain-containing protein</fullName>
    </recommendedName>
</protein>
<dbReference type="Pfam" id="PF07103">
    <property type="entry name" value="DUF1365"/>
    <property type="match status" value="1"/>
</dbReference>
<accession>G2KS03</accession>
<sequence>MVVTSPQLMTGHVMHGRLFPRKNHFRYGIYYLALPLSMLGKMPVRYNAFGAMSFYDRDHGNGTDGGLEEWARGILGQSNIHLDGDIILVCMPRIFGYVFNPVSFWLCHDKSGVLKAVLCEVHNTFGEAHTYLCAHDDGRAITPDETLTAQKIFHVSPFLEREGHYEFRFDSTDDRFKVWIDYYDGEGQKKLVTTLAGSYIAMTKQSCRRMIWAYPLITLKAITLIHYQALKLMMKGIRYIPKPPQDPRHVSATGNLKKI</sequence>
<gene>
    <name evidence="2" type="ordered locus">MICA_2206</name>
</gene>
<dbReference type="HOGENOM" id="CLU_065913_1_0_5"/>
<dbReference type="EMBL" id="CP002382">
    <property type="protein sequence ID" value="AEP10511.1"/>
    <property type="molecule type" value="Genomic_DNA"/>
</dbReference>
<proteinExistence type="predicted"/>
<dbReference type="PANTHER" id="PTHR33973:SF4">
    <property type="entry name" value="OS07G0153300 PROTEIN"/>
    <property type="match status" value="1"/>
</dbReference>
<organism evidence="2 3">
    <name type="scientific">Micavibrio aeruginosavorus (strain ARL-13)</name>
    <dbReference type="NCBI Taxonomy" id="856793"/>
    <lineage>
        <taxon>Bacteria</taxon>
        <taxon>Pseudomonadati</taxon>
        <taxon>Bdellovibrionota</taxon>
        <taxon>Bdellovibrionia</taxon>
        <taxon>Bdellovibrionales</taxon>
        <taxon>Pseudobdellovibrionaceae</taxon>
        <taxon>Micavibrio</taxon>
    </lineage>
</organism>
<dbReference type="KEGG" id="mai:MICA_2206"/>
<feature type="transmembrane region" description="Helical" evidence="1">
    <location>
        <begin position="211"/>
        <end position="230"/>
    </location>
</feature>
<evidence type="ECO:0000313" key="2">
    <source>
        <dbReference type="EMBL" id="AEP10511.1"/>
    </source>
</evidence>
<name>G2KS03_MICAA</name>
<dbReference type="OrthoDB" id="9778801at2"/>
<dbReference type="InterPro" id="IPR010775">
    <property type="entry name" value="DUF1365"/>
</dbReference>
<evidence type="ECO:0000313" key="3">
    <source>
        <dbReference type="Proteomes" id="UP000009286"/>
    </source>
</evidence>
<dbReference type="AlphaFoldDB" id="G2KS03"/>
<reference evidence="2 3" key="1">
    <citation type="journal article" date="2011" name="BMC Genomics">
        <title>Genomic insights into an obligate epibiotic bacterial predator: Micavibrio aeruginosavorus ARL-13.</title>
        <authorList>
            <person name="Wang Z."/>
            <person name="Kadouri D."/>
            <person name="Wu M."/>
        </authorList>
    </citation>
    <scope>NUCLEOTIDE SEQUENCE [LARGE SCALE GENOMIC DNA]</scope>
    <source>
        <strain evidence="2 3">ARL-13</strain>
    </source>
</reference>
<dbReference type="STRING" id="856793.MICA_2206"/>
<keyword evidence="1" id="KW-1133">Transmembrane helix</keyword>
<dbReference type="Proteomes" id="UP000009286">
    <property type="component" value="Chromosome"/>
</dbReference>
<dbReference type="PANTHER" id="PTHR33973">
    <property type="entry name" value="OS07G0153300 PROTEIN"/>
    <property type="match status" value="1"/>
</dbReference>
<dbReference type="RefSeq" id="WP_014103734.1">
    <property type="nucleotide sequence ID" value="NC_016026.1"/>
</dbReference>